<dbReference type="GO" id="GO:0005886">
    <property type="term" value="C:plasma membrane"/>
    <property type="evidence" value="ECO:0007669"/>
    <property type="project" value="UniProtKB-SubCell"/>
</dbReference>
<dbReference type="Pfam" id="PF23344">
    <property type="entry name" value="ZP-N"/>
    <property type="match status" value="1"/>
</dbReference>
<keyword evidence="4" id="KW-0272">Extracellular matrix</keyword>
<evidence type="ECO:0000256" key="10">
    <source>
        <dbReference type="ARBA" id="ARBA00023180"/>
    </source>
</evidence>
<dbReference type="SUPFAM" id="SSF57492">
    <property type="entry name" value="Trefoil"/>
    <property type="match status" value="1"/>
</dbReference>
<feature type="signal peptide" evidence="19">
    <location>
        <begin position="1"/>
        <end position="26"/>
    </location>
</feature>
<dbReference type="GO" id="GO:0032190">
    <property type="term" value="F:acrosin binding"/>
    <property type="evidence" value="ECO:0007669"/>
    <property type="project" value="TreeGrafter"/>
</dbReference>
<evidence type="ECO:0000256" key="7">
    <source>
        <dbReference type="ARBA" id="ARBA00022989"/>
    </source>
</evidence>
<dbReference type="InterPro" id="IPR055355">
    <property type="entry name" value="ZP-C"/>
</dbReference>
<feature type="domain" description="ZP" evidence="20">
    <location>
        <begin position="338"/>
        <end position="619"/>
    </location>
</feature>
<comment type="caution">
    <text evidence="17">Lacks conserved residue(s) required for the propagation of feature annotation.</text>
</comment>
<accession>A0A8C5EJ78</accession>
<dbReference type="PROSITE" id="PS51034">
    <property type="entry name" value="ZP_2"/>
    <property type="match status" value="1"/>
</dbReference>
<dbReference type="CDD" id="cd00111">
    <property type="entry name" value="Trefoil"/>
    <property type="match status" value="1"/>
</dbReference>
<feature type="chain" id="PRO_5034026384" description="Zona pellucida sperm-binding protein 4" evidence="19">
    <location>
        <begin position="27"/>
        <end position="646"/>
    </location>
</feature>
<dbReference type="GO" id="GO:0035804">
    <property type="term" value="F:structural constituent of egg coat"/>
    <property type="evidence" value="ECO:0007669"/>
    <property type="project" value="TreeGrafter"/>
</dbReference>
<dbReference type="Ensembl" id="ENSGWIT00000024131.1">
    <property type="protein sequence ID" value="ENSGWIP00000022012.1"/>
    <property type="gene ID" value="ENSGWIG00000009338.1"/>
</dbReference>
<dbReference type="InterPro" id="IPR001507">
    <property type="entry name" value="ZP_dom"/>
</dbReference>
<organism evidence="22 23">
    <name type="scientific">Gouania willdenowi</name>
    <name type="common">Blunt-snouted clingfish</name>
    <name type="synonym">Lepadogaster willdenowi</name>
    <dbReference type="NCBI Taxonomy" id="441366"/>
    <lineage>
        <taxon>Eukaryota</taxon>
        <taxon>Metazoa</taxon>
        <taxon>Chordata</taxon>
        <taxon>Craniata</taxon>
        <taxon>Vertebrata</taxon>
        <taxon>Euteleostomi</taxon>
        <taxon>Actinopterygii</taxon>
        <taxon>Neopterygii</taxon>
        <taxon>Teleostei</taxon>
        <taxon>Neoteleostei</taxon>
        <taxon>Acanthomorphata</taxon>
        <taxon>Ovalentaria</taxon>
        <taxon>Blenniimorphae</taxon>
        <taxon>Blenniiformes</taxon>
        <taxon>Gobiesocoidei</taxon>
        <taxon>Gobiesocidae</taxon>
        <taxon>Gobiesocinae</taxon>
        <taxon>Gouania</taxon>
    </lineage>
</organism>
<dbReference type="GO" id="GO:0035805">
    <property type="term" value="C:egg coat"/>
    <property type="evidence" value="ECO:0007669"/>
    <property type="project" value="UniProtKB-SubCell"/>
</dbReference>
<keyword evidence="3" id="KW-0964">Secreted</keyword>
<dbReference type="InterPro" id="IPR048290">
    <property type="entry name" value="ZP_chr"/>
</dbReference>
<feature type="domain" description="P-type" evidence="21">
    <location>
        <begin position="295"/>
        <end position="333"/>
    </location>
</feature>
<dbReference type="InterPro" id="IPR000519">
    <property type="entry name" value="P_trefoil_dom"/>
</dbReference>
<dbReference type="Gene3D" id="2.60.40.3210">
    <property type="entry name" value="Zona pellucida, ZP-N domain"/>
    <property type="match status" value="1"/>
</dbReference>
<dbReference type="PANTHER" id="PTHR23343">
    <property type="entry name" value="ZONA PELLUCIDA SPERM-BINDING PROTEIN"/>
    <property type="match status" value="1"/>
</dbReference>
<keyword evidence="5" id="KW-0165">Cleavage on pair of basic residues</keyword>
<keyword evidence="2" id="KW-1003">Cell membrane</keyword>
<dbReference type="InterPro" id="IPR055356">
    <property type="entry name" value="ZP-N"/>
</dbReference>
<dbReference type="GO" id="GO:0060468">
    <property type="term" value="P:prevention of polyspermy"/>
    <property type="evidence" value="ECO:0007669"/>
    <property type="project" value="TreeGrafter"/>
</dbReference>
<reference evidence="22" key="3">
    <citation type="submission" date="2025-09" db="UniProtKB">
        <authorList>
            <consortium name="Ensembl"/>
        </authorList>
    </citation>
    <scope>IDENTIFICATION</scope>
</reference>
<evidence type="ECO:0000259" key="21">
    <source>
        <dbReference type="PROSITE" id="PS51448"/>
    </source>
</evidence>
<dbReference type="SMART" id="SM00018">
    <property type="entry name" value="PD"/>
    <property type="match status" value="1"/>
</dbReference>
<evidence type="ECO:0000256" key="16">
    <source>
        <dbReference type="ARBA" id="ARBA00042573"/>
    </source>
</evidence>
<dbReference type="AlphaFoldDB" id="A0A8C5EJ78"/>
<evidence type="ECO:0000256" key="15">
    <source>
        <dbReference type="ARBA" id="ARBA00042273"/>
    </source>
</evidence>
<evidence type="ECO:0000256" key="3">
    <source>
        <dbReference type="ARBA" id="ARBA00022525"/>
    </source>
</evidence>
<evidence type="ECO:0000256" key="4">
    <source>
        <dbReference type="ARBA" id="ARBA00022530"/>
    </source>
</evidence>
<feature type="compositionally biased region" description="Low complexity" evidence="18">
    <location>
        <begin position="269"/>
        <end position="278"/>
    </location>
</feature>
<comment type="subcellular location">
    <subcellularLocation>
        <location evidence="1">Cell membrane</location>
        <topology evidence="1">Single-pass type I membrane protein</topology>
    </subcellularLocation>
    <subcellularLocation>
        <location evidence="12">Zona pellucida</location>
    </subcellularLocation>
</comment>
<reference evidence="22" key="2">
    <citation type="submission" date="2025-08" db="UniProtKB">
        <authorList>
            <consortium name="Ensembl"/>
        </authorList>
    </citation>
    <scope>IDENTIFICATION</scope>
</reference>
<protein>
    <recommendedName>
        <fullName evidence="14">Zona pellucida sperm-binding protein 4</fullName>
    </recommendedName>
    <alternativeName>
        <fullName evidence="16">Zona pellucida glycoprotein 4</fullName>
    </alternativeName>
    <alternativeName>
        <fullName evidence="15">Zona pellucida protein B</fullName>
    </alternativeName>
</protein>
<feature type="compositionally biased region" description="Low complexity" evidence="18">
    <location>
        <begin position="194"/>
        <end position="207"/>
    </location>
</feature>
<dbReference type="PROSITE" id="PS51257">
    <property type="entry name" value="PROKAR_LIPOPROTEIN"/>
    <property type="match status" value="1"/>
</dbReference>
<feature type="compositionally biased region" description="Polar residues" evidence="18">
    <location>
        <begin position="237"/>
        <end position="249"/>
    </location>
</feature>
<feature type="region of interest" description="Disordered" evidence="18">
    <location>
        <begin position="73"/>
        <end position="287"/>
    </location>
</feature>
<dbReference type="Pfam" id="PF00100">
    <property type="entry name" value="Zona_pellucida"/>
    <property type="match status" value="1"/>
</dbReference>
<dbReference type="InterPro" id="IPR044913">
    <property type="entry name" value="P_trefoil_dom_sf"/>
</dbReference>
<evidence type="ECO:0000256" key="5">
    <source>
        <dbReference type="ARBA" id="ARBA00022685"/>
    </source>
</evidence>
<feature type="disulfide bond" evidence="17">
    <location>
        <begin position="297"/>
        <end position="323"/>
    </location>
</feature>
<name>A0A8C5EJ78_GOUWI</name>
<sequence length="646" mass="72248">MGKHQSLNLFVTLALLGCLAGIGANAQVHAIKSPPPPNQNPWIPTGTSQPWMPPHPNTQLVSTNPIYIMYRESHPTSAPKPGHQNQPYTYTQRIPTPTLAPRPGHHNQPYAYTQRLPSPSLAPRPGHQNQPYTYTQRLPTPTMAPRPGHQNQLHTYTQRLPTPTLGPQPGHQNQPYTYTKRHPTPTLAPRPGHQNQPYTYTQRYPTPTSAPRPGHQNQPYTYTQRYPTPTLAPRPGHQNQPHTYTQIIPTSPPPGNSYHPNTGGHFHQKPPSQQQQQSGRPTYPVPPTLLPGPELNCDVKQNVRVPCGPSDCVADYCTAIGCCHDGNQCYYGKAVTVQCTKDGQFIVVASKDATIPHLDTESITLLEQGSHCGPMDSNSLFAIYQFPVTACGTMVMEEDSAIIYENKLTASVEVLYGNYGAITRDSHYDLVFQCKYLGYSVQAVVQEIIQFDHLMEPAVALGPVNIQMWLGNGQCTTKGCDEMSVAFDSYYTEMDYPVTKSLREPVFVEVQILDRADPMLVLTLDRCWTTTSQSPHSMPQWDLLVNGCPYSDDHYMATLLPVPSYLDYPTHHRRFSFRMFTFVDQMSAEPQQQHVYIHCSTSLCTPHMGSGCEPTCYKKQTPVIRKTERKSVVSSKLVILKRAGQT</sequence>
<evidence type="ECO:0000256" key="17">
    <source>
        <dbReference type="PROSITE-ProRule" id="PRU00779"/>
    </source>
</evidence>
<feature type="compositionally biased region" description="Polar residues" evidence="18">
    <location>
        <begin position="149"/>
        <end position="161"/>
    </location>
</feature>
<dbReference type="Gene3D" id="2.60.40.4100">
    <property type="entry name" value="Zona pellucida, ZP-C domain"/>
    <property type="match status" value="1"/>
</dbReference>
<evidence type="ECO:0000256" key="13">
    <source>
        <dbReference type="ARBA" id="ARBA00037545"/>
    </source>
</evidence>
<evidence type="ECO:0000256" key="12">
    <source>
        <dbReference type="ARBA" id="ARBA00024183"/>
    </source>
</evidence>
<evidence type="ECO:0000313" key="23">
    <source>
        <dbReference type="Proteomes" id="UP000694680"/>
    </source>
</evidence>
<evidence type="ECO:0000256" key="8">
    <source>
        <dbReference type="ARBA" id="ARBA00023136"/>
    </source>
</evidence>
<dbReference type="Proteomes" id="UP000694680">
    <property type="component" value="Chromosome 6"/>
</dbReference>
<proteinExistence type="predicted"/>
<comment type="function">
    <text evidence="13">Component of the zona pellucida, an extracellular matrix surrounding oocytes which mediates sperm binding, induction of the acrosome reaction and prevents post-fertilization polyspermy. The zona pellucida is composed of 3 to 4 glycoproteins, ZP1, ZP2, ZP3, and ZP4. ZP4 may act as a sperm receptor.</text>
</comment>
<feature type="compositionally biased region" description="Low complexity" evidence="18">
    <location>
        <begin position="216"/>
        <end position="229"/>
    </location>
</feature>
<feature type="disulfide bond" evidence="17">
    <location>
        <begin position="307"/>
        <end position="322"/>
    </location>
</feature>
<dbReference type="InterPro" id="IPR051148">
    <property type="entry name" value="Zona_Pellucida_Domain_gp"/>
</dbReference>
<gene>
    <name evidence="22" type="primary">LOC114464242</name>
</gene>
<evidence type="ECO:0000256" key="11">
    <source>
        <dbReference type="ARBA" id="ARBA00023279"/>
    </source>
</evidence>
<evidence type="ECO:0000256" key="14">
    <source>
        <dbReference type="ARBA" id="ARBA00040238"/>
    </source>
</evidence>
<keyword evidence="10" id="KW-0325">Glycoprotein</keyword>
<evidence type="ECO:0000256" key="2">
    <source>
        <dbReference type="ARBA" id="ARBA00022475"/>
    </source>
</evidence>
<evidence type="ECO:0000256" key="6">
    <source>
        <dbReference type="ARBA" id="ARBA00022692"/>
    </source>
</evidence>
<keyword evidence="19" id="KW-0732">Signal</keyword>
<dbReference type="PROSITE" id="PS51448">
    <property type="entry name" value="P_TREFOIL_2"/>
    <property type="match status" value="1"/>
</dbReference>
<keyword evidence="9 17" id="KW-1015">Disulfide bond</keyword>
<reference evidence="22" key="1">
    <citation type="submission" date="2020-06" db="EMBL/GenBank/DDBJ databases">
        <authorList>
            <consortium name="Wellcome Sanger Institute Data Sharing"/>
        </authorList>
    </citation>
    <scope>NUCLEOTIDE SEQUENCE [LARGE SCALE GENOMIC DNA]</scope>
</reference>
<evidence type="ECO:0000256" key="19">
    <source>
        <dbReference type="SAM" id="SignalP"/>
    </source>
</evidence>
<dbReference type="PANTHER" id="PTHR23343:SF31">
    <property type="entry name" value="ZONA PELLUCIDA SPERM-BINDING PROTEIN 4"/>
    <property type="match status" value="1"/>
</dbReference>
<keyword evidence="23" id="KW-1185">Reference proteome</keyword>
<keyword evidence="6" id="KW-0812">Transmembrane</keyword>
<dbReference type="InterPro" id="IPR042235">
    <property type="entry name" value="ZP-C_dom"/>
</dbReference>
<dbReference type="GO" id="GO:0007339">
    <property type="term" value="P:binding of sperm to zona pellucida"/>
    <property type="evidence" value="ECO:0007669"/>
    <property type="project" value="TreeGrafter"/>
</dbReference>
<evidence type="ECO:0000256" key="9">
    <source>
        <dbReference type="ARBA" id="ARBA00023157"/>
    </source>
</evidence>
<dbReference type="SMART" id="SM00241">
    <property type="entry name" value="ZP"/>
    <property type="match status" value="1"/>
</dbReference>
<evidence type="ECO:0000313" key="22">
    <source>
        <dbReference type="Ensembl" id="ENSGWIP00000022012.1"/>
    </source>
</evidence>
<feature type="compositionally biased region" description="Polar residues" evidence="18">
    <location>
        <begin position="127"/>
        <end position="139"/>
    </location>
</feature>
<dbReference type="PRINTS" id="PR00023">
    <property type="entry name" value="ZPELLUCIDA"/>
</dbReference>
<feature type="compositionally biased region" description="Polar residues" evidence="18">
    <location>
        <begin position="83"/>
        <end position="95"/>
    </location>
</feature>
<evidence type="ECO:0000256" key="18">
    <source>
        <dbReference type="SAM" id="MobiDB-lite"/>
    </source>
</evidence>
<keyword evidence="11" id="KW-0278">Fertilization</keyword>
<keyword evidence="8" id="KW-0472">Membrane</keyword>
<evidence type="ECO:0000256" key="1">
    <source>
        <dbReference type="ARBA" id="ARBA00004251"/>
    </source>
</evidence>
<keyword evidence="7" id="KW-1133">Transmembrane helix</keyword>
<evidence type="ECO:0000259" key="20">
    <source>
        <dbReference type="PROSITE" id="PS51034"/>
    </source>
</evidence>